<feature type="domain" description="RING-CH-type" evidence="16">
    <location>
        <begin position="585"/>
        <end position="645"/>
    </location>
</feature>
<dbReference type="PANTHER" id="PTHR11782:SF3">
    <property type="entry name" value="APYRASE 6-RELATED"/>
    <property type="match status" value="1"/>
</dbReference>
<feature type="transmembrane region" description="Helical" evidence="15">
    <location>
        <begin position="696"/>
        <end position="720"/>
    </location>
</feature>
<comment type="catalytic activity">
    <reaction evidence="11">
        <text>a ribonucleoside 5'-triphosphate + 2 H2O = a ribonucleoside 5'-phosphate + 2 phosphate + 2 H(+)</text>
        <dbReference type="Rhea" id="RHEA:36795"/>
        <dbReference type="ChEBI" id="CHEBI:15377"/>
        <dbReference type="ChEBI" id="CHEBI:15378"/>
        <dbReference type="ChEBI" id="CHEBI:43474"/>
        <dbReference type="ChEBI" id="CHEBI:58043"/>
        <dbReference type="ChEBI" id="CHEBI:61557"/>
        <dbReference type="EC" id="3.6.1.5"/>
    </reaction>
</comment>
<dbReference type="Gene3D" id="3.30.420.150">
    <property type="entry name" value="Exopolyphosphatase. Domain 2"/>
    <property type="match status" value="1"/>
</dbReference>
<dbReference type="CDD" id="cd16495">
    <property type="entry name" value="RING_CH-C4HC3_MARCH"/>
    <property type="match status" value="1"/>
</dbReference>
<dbReference type="InterPro" id="IPR000407">
    <property type="entry name" value="GDA1_CD39_NTPase"/>
</dbReference>
<dbReference type="Proteomes" id="UP000467841">
    <property type="component" value="Unassembled WGS sequence"/>
</dbReference>
<dbReference type="EC" id="3.6.1.5" evidence="2"/>
<evidence type="ECO:0000256" key="11">
    <source>
        <dbReference type="ARBA" id="ARBA00049175"/>
    </source>
</evidence>
<sequence length="828" mass="90935">MDPIKFQIRSGNRGSSSSSTYTLTKSISKNARSNLLLTVASIATVLGFVSVCYWIMFSDGNRRGSLRYSVVIDGGSTGTRIHVFGYRIESGKPVFEFRGANYASLKLHPGLSAYADDPEGASVSLTELVEFAKGRIPKGMWTETEVRLMATAGMRLLELPVQEKILQVTRKVLKSSGFMFRDEWASVISGSDEGVYAWVVANFAVGSLGGDPLNSTGIVELGGASAQVTFVSSEPVPPEFSRTISFGNVSYNLYSHSFLHFGQNAAHEKLWGSLVSKDQNSGEPTQQGMFTDPCAPKGYNHLNTNTQKHLSGFLTQESKLPASFQAGGNYSQCRSAALSILQDGNEKCSYQHCSIGSTFTPKPRGRFLATENFFYTSRFFGLGEKAWLSKMISAGERFCGEDWSKLRVKDPSLEEEDLLRYCFSSAYIVSLLHDTLGIALDDERIGYANQAGDNIPLDWALGAFILQTETSTSQHVDSSNRHWFYALFGNESKTLFYLIGVPILMTVLVCLVSKWRKPQLKTIYDLEKGLLTESSHTVVNGDGLVRPVPLPPVNAEVENVRSESPEPSMVANDKAIDISDEDENEPLIASAECRICQDECPIENLESPCSCSGSLKYAHRKCVQRWCNEKGNIICEICHQPYQPGYTAPPPPLQPEETTIDIGGGWTISGLDLHDPRLLAIAEAERRYLESEYVEYTASSASGAAFCRSAALILMALLLLRHALTITDDADGEEDDPSSILSLVLLRAAGFLLPCYIMAWAISILQRRRQQQEAAALATQFALVLQSGQPRTVHFTVAPVSPSSPIASATTSTQQQQQQQQQQHEEPV</sequence>
<dbReference type="PROSITE" id="PS51292">
    <property type="entry name" value="ZF_RING_CH"/>
    <property type="match status" value="1"/>
</dbReference>
<organism evidence="17 18">
    <name type="scientific">Microthlaspi erraticum</name>
    <dbReference type="NCBI Taxonomy" id="1685480"/>
    <lineage>
        <taxon>Eukaryota</taxon>
        <taxon>Viridiplantae</taxon>
        <taxon>Streptophyta</taxon>
        <taxon>Embryophyta</taxon>
        <taxon>Tracheophyta</taxon>
        <taxon>Spermatophyta</taxon>
        <taxon>Magnoliopsida</taxon>
        <taxon>eudicotyledons</taxon>
        <taxon>Gunneridae</taxon>
        <taxon>Pentapetalae</taxon>
        <taxon>rosids</taxon>
        <taxon>malvids</taxon>
        <taxon>Brassicales</taxon>
        <taxon>Brassicaceae</taxon>
        <taxon>Coluteocarpeae</taxon>
        <taxon>Microthlaspi</taxon>
    </lineage>
</organism>
<dbReference type="SUPFAM" id="SSF57850">
    <property type="entry name" value="RING/U-box"/>
    <property type="match status" value="1"/>
</dbReference>
<dbReference type="FunFam" id="3.30.40.10:FF:000146">
    <property type="entry name" value="RING/FYVE/PHD zinc finger protein"/>
    <property type="match status" value="1"/>
</dbReference>
<feature type="active site" description="Proton acceptor" evidence="12">
    <location>
        <position position="193"/>
    </location>
</feature>
<protein>
    <recommendedName>
        <fullName evidence="2">apyrase</fullName>
        <ecNumber evidence="2">3.6.1.5</ecNumber>
    </recommendedName>
    <alternativeName>
        <fullName evidence="9">ATP-diphosphatase</fullName>
    </alternativeName>
    <alternativeName>
        <fullName evidence="10">ATP-diphosphohydrolase</fullName>
    </alternativeName>
    <alternativeName>
        <fullName evidence="7">Adenosine diphosphatase</fullName>
    </alternativeName>
    <alternativeName>
        <fullName evidence="8">NTPDase</fullName>
    </alternativeName>
</protein>
<accession>A0A6D2JVH5</accession>
<dbReference type="Pfam" id="PF01150">
    <property type="entry name" value="GDA1_CD39"/>
    <property type="match status" value="1"/>
</dbReference>
<feature type="transmembrane region" description="Helical" evidence="15">
    <location>
        <begin position="35"/>
        <end position="56"/>
    </location>
</feature>
<dbReference type="Gene3D" id="3.30.40.10">
    <property type="entry name" value="Zinc/RING finger domain, C3HC4 (zinc finger)"/>
    <property type="match status" value="1"/>
</dbReference>
<feature type="transmembrane region" description="Helical" evidence="15">
    <location>
        <begin position="740"/>
        <end position="762"/>
    </location>
</feature>
<evidence type="ECO:0000256" key="13">
    <source>
        <dbReference type="PIRSR" id="PIRSR600407-2"/>
    </source>
</evidence>
<keyword evidence="15" id="KW-0812">Transmembrane</keyword>
<dbReference type="GO" id="GO:0009134">
    <property type="term" value="P:nucleoside diphosphate catabolic process"/>
    <property type="evidence" value="ECO:0007669"/>
    <property type="project" value="TreeGrafter"/>
</dbReference>
<evidence type="ECO:0000256" key="8">
    <source>
        <dbReference type="ARBA" id="ARBA00031370"/>
    </source>
</evidence>
<proteinExistence type="inferred from homology"/>
<dbReference type="AlphaFoldDB" id="A0A6D2JVH5"/>
<keyword evidence="13" id="KW-0067">ATP-binding</keyword>
<evidence type="ECO:0000256" key="3">
    <source>
        <dbReference type="ARBA" id="ARBA00022723"/>
    </source>
</evidence>
<feature type="compositionally biased region" description="Low complexity" evidence="14">
    <location>
        <begin position="800"/>
        <end position="822"/>
    </location>
</feature>
<dbReference type="GO" id="GO:0016020">
    <property type="term" value="C:membrane"/>
    <property type="evidence" value="ECO:0007669"/>
    <property type="project" value="TreeGrafter"/>
</dbReference>
<dbReference type="InterPro" id="IPR013083">
    <property type="entry name" value="Znf_RING/FYVE/PHD"/>
</dbReference>
<dbReference type="InterPro" id="IPR022143">
    <property type="entry name" value="DUF3675"/>
</dbReference>
<keyword evidence="5" id="KW-0378">Hydrolase</keyword>
<dbReference type="GO" id="GO:0017110">
    <property type="term" value="F:nucleoside diphosphate phosphatase activity"/>
    <property type="evidence" value="ECO:0007669"/>
    <property type="project" value="TreeGrafter"/>
</dbReference>
<keyword evidence="18" id="KW-1185">Reference proteome</keyword>
<feature type="binding site" evidence="13">
    <location>
        <begin position="223"/>
        <end position="227"/>
    </location>
    <ligand>
        <name>ATP</name>
        <dbReference type="ChEBI" id="CHEBI:30616"/>
    </ligand>
</feature>
<name>A0A6D2JVH5_9BRAS</name>
<dbReference type="FunFam" id="3.30.420.150:FF:000018">
    <property type="entry name" value="Probable apyrase 6"/>
    <property type="match status" value="1"/>
</dbReference>
<comment type="similarity">
    <text evidence="1">Belongs to the GDA1/CD39 NTPase family.</text>
</comment>
<evidence type="ECO:0000259" key="16">
    <source>
        <dbReference type="PROSITE" id="PS51292"/>
    </source>
</evidence>
<evidence type="ECO:0000256" key="14">
    <source>
        <dbReference type="SAM" id="MobiDB-lite"/>
    </source>
</evidence>
<evidence type="ECO:0000256" key="15">
    <source>
        <dbReference type="SAM" id="Phobius"/>
    </source>
</evidence>
<dbReference type="EMBL" id="CACVBM020001285">
    <property type="protein sequence ID" value="CAA7043849.1"/>
    <property type="molecule type" value="Genomic_DNA"/>
</dbReference>
<evidence type="ECO:0000256" key="5">
    <source>
        <dbReference type="ARBA" id="ARBA00022801"/>
    </source>
</evidence>
<evidence type="ECO:0000256" key="10">
    <source>
        <dbReference type="ARBA" id="ARBA00032306"/>
    </source>
</evidence>
<dbReference type="InterPro" id="IPR011016">
    <property type="entry name" value="Znf_RING-CH"/>
</dbReference>
<keyword evidence="15" id="KW-0472">Membrane</keyword>
<evidence type="ECO:0000256" key="7">
    <source>
        <dbReference type="ARBA" id="ARBA00030084"/>
    </source>
</evidence>
<evidence type="ECO:0000313" key="17">
    <source>
        <dbReference type="EMBL" id="CAA7043849.1"/>
    </source>
</evidence>
<dbReference type="OrthoDB" id="6372431at2759"/>
<keyword evidence="4" id="KW-0863">Zinc-finger</keyword>
<dbReference type="Gene3D" id="3.30.420.40">
    <property type="match status" value="1"/>
</dbReference>
<dbReference type="CDD" id="cd24042">
    <property type="entry name" value="ASKHA_NBD_AtAPY3-like"/>
    <property type="match status" value="1"/>
</dbReference>
<dbReference type="FunFam" id="3.30.420.40:FF:000398">
    <property type="entry name" value="Probable apyrase 6"/>
    <property type="match status" value="1"/>
</dbReference>
<keyword evidence="3" id="KW-0479">Metal-binding</keyword>
<dbReference type="PANTHER" id="PTHR11782">
    <property type="entry name" value="ADENOSINE/GUANOSINE DIPHOSPHATASE"/>
    <property type="match status" value="1"/>
</dbReference>
<evidence type="ECO:0000256" key="6">
    <source>
        <dbReference type="ARBA" id="ARBA00022833"/>
    </source>
</evidence>
<dbReference type="GO" id="GO:0004050">
    <property type="term" value="F:apyrase activity"/>
    <property type="evidence" value="ECO:0007669"/>
    <property type="project" value="UniProtKB-EC"/>
</dbReference>
<keyword evidence="6" id="KW-0862">Zinc</keyword>
<dbReference type="Pfam" id="PF12428">
    <property type="entry name" value="DUF3675"/>
    <property type="match status" value="1"/>
</dbReference>
<evidence type="ECO:0000256" key="2">
    <source>
        <dbReference type="ARBA" id="ARBA00012148"/>
    </source>
</evidence>
<feature type="region of interest" description="Disordered" evidence="14">
    <location>
        <begin position="800"/>
        <end position="828"/>
    </location>
</feature>
<comment type="caution">
    <text evidence="17">The sequence shown here is derived from an EMBL/GenBank/DDBJ whole genome shotgun (WGS) entry which is preliminary data.</text>
</comment>
<gene>
    <name evidence="17" type="ORF">MERR_LOCUS31084</name>
</gene>
<evidence type="ECO:0000256" key="4">
    <source>
        <dbReference type="ARBA" id="ARBA00022771"/>
    </source>
</evidence>
<evidence type="ECO:0000256" key="1">
    <source>
        <dbReference type="ARBA" id="ARBA00009283"/>
    </source>
</evidence>
<evidence type="ECO:0000313" key="18">
    <source>
        <dbReference type="Proteomes" id="UP000467841"/>
    </source>
</evidence>
<dbReference type="GO" id="GO:0008270">
    <property type="term" value="F:zinc ion binding"/>
    <property type="evidence" value="ECO:0007669"/>
    <property type="project" value="UniProtKB-KW"/>
</dbReference>
<dbReference type="Pfam" id="PF12906">
    <property type="entry name" value="RINGv"/>
    <property type="match status" value="1"/>
</dbReference>
<evidence type="ECO:0000256" key="12">
    <source>
        <dbReference type="PIRSR" id="PIRSR600407-1"/>
    </source>
</evidence>
<dbReference type="GO" id="GO:0005524">
    <property type="term" value="F:ATP binding"/>
    <property type="evidence" value="ECO:0007669"/>
    <property type="project" value="UniProtKB-KW"/>
</dbReference>
<evidence type="ECO:0000256" key="9">
    <source>
        <dbReference type="ARBA" id="ARBA00031428"/>
    </source>
</evidence>
<keyword evidence="15" id="KW-1133">Transmembrane helix</keyword>
<keyword evidence="13" id="KW-0547">Nucleotide-binding</keyword>
<dbReference type="SMART" id="SM00744">
    <property type="entry name" value="RINGv"/>
    <property type="match status" value="1"/>
</dbReference>
<reference evidence="17" key="1">
    <citation type="submission" date="2020-01" db="EMBL/GenBank/DDBJ databases">
        <authorList>
            <person name="Mishra B."/>
        </authorList>
    </citation>
    <scope>NUCLEOTIDE SEQUENCE [LARGE SCALE GENOMIC DNA]</scope>
</reference>
<feature type="transmembrane region" description="Helical" evidence="15">
    <location>
        <begin position="495"/>
        <end position="513"/>
    </location>
</feature>